<dbReference type="RefSeq" id="XP_056543422.1">
    <property type="nucleotide sequence ID" value="XM_056687867.1"/>
</dbReference>
<evidence type="ECO:0000313" key="6">
    <source>
        <dbReference type="Proteomes" id="UP001149163"/>
    </source>
</evidence>
<accession>A0A9W9LNA8</accession>
<dbReference type="GO" id="GO:0001228">
    <property type="term" value="F:DNA-binding transcription activator activity, RNA polymerase II-specific"/>
    <property type="evidence" value="ECO:0007669"/>
    <property type="project" value="TreeGrafter"/>
</dbReference>
<dbReference type="InterPro" id="IPR001138">
    <property type="entry name" value="Zn2Cys6_DnaBD"/>
</dbReference>
<feature type="domain" description="Zn(2)-C6 fungal-type" evidence="4">
    <location>
        <begin position="4"/>
        <end position="29"/>
    </location>
</feature>
<dbReference type="OrthoDB" id="3031538at2759"/>
<reference evidence="5" key="1">
    <citation type="submission" date="2022-11" db="EMBL/GenBank/DDBJ databases">
        <authorList>
            <person name="Petersen C."/>
        </authorList>
    </citation>
    <scope>NUCLEOTIDE SEQUENCE</scope>
    <source>
        <strain evidence="5">IBT 26290</strain>
    </source>
</reference>
<dbReference type="Proteomes" id="UP001149163">
    <property type="component" value="Unassembled WGS sequence"/>
</dbReference>
<dbReference type="Pfam" id="PF00172">
    <property type="entry name" value="Zn_clus"/>
    <property type="match status" value="1"/>
</dbReference>
<dbReference type="CDD" id="cd00067">
    <property type="entry name" value="GAL4"/>
    <property type="match status" value="1"/>
</dbReference>
<dbReference type="GeneID" id="81427043"/>
<dbReference type="InterPro" id="IPR053157">
    <property type="entry name" value="Sterol_Uptake_Regulator"/>
</dbReference>
<gene>
    <name evidence="5" type="ORF">N7482_005742</name>
</gene>
<dbReference type="EMBL" id="JAPQKN010000003">
    <property type="protein sequence ID" value="KAJ5166961.1"/>
    <property type="molecule type" value="Genomic_DNA"/>
</dbReference>
<sequence>MKCHLKCDEDQPKCQKCVAFGVICNYSLPLVQDLQLASQNKPSRASPEGYFGQVAFNAKPQPAFLYPVVTVGAGHGSFELGAESISLLDRFHRRTVYTFGGTRNCEIYQEQVTSLAIEVGRRHAIFLEQLISPMIHADSAMQNPFLMHVILTLTASHDRFLSSPVDNTKRSIAEAYHWSRGVALLNQKLSDPIRPQDRDPLWAAAAMLGILSITDIEASTPWEAWPLRPLGPSDLVWMNLSHGKEAVWKATEPMRPDGIFYPMREDYLILMTKPPLCDMHVMPKEFVELCQFTKSSEPEQNPYFTAVSLLTRLWHVKCTQTTMTRYMQFLGFMDPAFKSLLHDKDPRALLILACWYGPMCQSLWWMARRARLECQAICLYLEVFHADEKDIQVMLAQPKGQCELST</sequence>
<dbReference type="GO" id="GO:0008270">
    <property type="term" value="F:zinc ion binding"/>
    <property type="evidence" value="ECO:0007669"/>
    <property type="project" value="InterPro"/>
</dbReference>
<evidence type="ECO:0000256" key="3">
    <source>
        <dbReference type="ARBA" id="ARBA00023242"/>
    </source>
</evidence>
<evidence type="ECO:0000313" key="5">
    <source>
        <dbReference type="EMBL" id="KAJ5166961.1"/>
    </source>
</evidence>
<keyword evidence="1" id="KW-0805">Transcription regulation</keyword>
<dbReference type="PANTHER" id="PTHR47784:SF9">
    <property type="entry name" value="ZN(II)2CYS6 TRANSCRIPTION FACTOR (EUROFUNG)"/>
    <property type="match status" value="1"/>
</dbReference>
<evidence type="ECO:0000259" key="4">
    <source>
        <dbReference type="Pfam" id="PF00172"/>
    </source>
</evidence>
<reference evidence="5" key="2">
    <citation type="journal article" date="2023" name="IMA Fungus">
        <title>Comparative genomic study of the Penicillium genus elucidates a diverse pangenome and 15 lateral gene transfer events.</title>
        <authorList>
            <person name="Petersen C."/>
            <person name="Sorensen T."/>
            <person name="Nielsen M.R."/>
            <person name="Sondergaard T.E."/>
            <person name="Sorensen J.L."/>
            <person name="Fitzpatrick D.A."/>
            <person name="Frisvad J.C."/>
            <person name="Nielsen K.L."/>
        </authorList>
    </citation>
    <scope>NUCLEOTIDE SEQUENCE</scope>
    <source>
        <strain evidence="5">IBT 26290</strain>
    </source>
</reference>
<evidence type="ECO:0000256" key="2">
    <source>
        <dbReference type="ARBA" id="ARBA00023163"/>
    </source>
</evidence>
<keyword evidence="3" id="KW-0539">Nucleus</keyword>
<comment type="caution">
    <text evidence="5">The sequence shown here is derived from an EMBL/GenBank/DDBJ whole genome shotgun (WGS) entry which is preliminary data.</text>
</comment>
<organism evidence="5 6">
    <name type="scientific">Penicillium canariense</name>
    <dbReference type="NCBI Taxonomy" id="189055"/>
    <lineage>
        <taxon>Eukaryota</taxon>
        <taxon>Fungi</taxon>
        <taxon>Dikarya</taxon>
        <taxon>Ascomycota</taxon>
        <taxon>Pezizomycotina</taxon>
        <taxon>Eurotiomycetes</taxon>
        <taxon>Eurotiomycetidae</taxon>
        <taxon>Eurotiales</taxon>
        <taxon>Aspergillaceae</taxon>
        <taxon>Penicillium</taxon>
    </lineage>
</organism>
<keyword evidence="2" id="KW-0804">Transcription</keyword>
<protein>
    <recommendedName>
        <fullName evidence="4">Zn(2)-C6 fungal-type domain-containing protein</fullName>
    </recommendedName>
</protein>
<name>A0A9W9LNA8_9EURO</name>
<keyword evidence="6" id="KW-1185">Reference proteome</keyword>
<evidence type="ECO:0000256" key="1">
    <source>
        <dbReference type="ARBA" id="ARBA00023015"/>
    </source>
</evidence>
<dbReference type="AlphaFoldDB" id="A0A9W9LNA8"/>
<proteinExistence type="predicted"/>
<dbReference type="PANTHER" id="PTHR47784">
    <property type="entry name" value="STEROL UPTAKE CONTROL PROTEIN 2"/>
    <property type="match status" value="1"/>
</dbReference>